<dbReference type="Gene3D" id="6.10.340.10">
    <property type="match status" value="1"/>
</dbReference>
<comment type="subcellular location">
    <subcellularLocation>
        <location evidence="1">Cell membrane</location>
    </subcellularLocation>
</comment>
<feature type="coiled-coil region" evidence="7">
    <location>
        <begin position="343"/>
        <end position="370"/>
    </location>
</feature>
<evidence type="ECO:0000313" key="12">
    <source>
        <dbReference type="EMBL" id="QBK26003.1"/>
    </source>
</evidence>
<keyword evidence="2" id="KW-1003">Cell membrane</keyword>
<dbReference type="AlphaFoldDB" id="A0A4P6USC5"/>
<dbReference type="Proteomes" id="UP000291151">
    <property type="component" value="Chromosome"/>
</dbReference>
<feature type="compositionally biased region" description="Basic residues" evidence="8">
    <location>
        <begin position="13"/>
        <end position="26"/>
    </location>
</feature>
<organism evidence="12 13">
    <name type="scientific">Ureibacillus thermophilus</name>
    <dbReference type="NCBI Taxonomy" id="367743"/>
    <lineage>
        <taxon>Bacteria</taxon>
        <taxon>Bacillati</taxon>
        <taxon>Bacillota</taxon>
        <taxon>Bacilli</taxon>
        <taxon>Bacillales</taxon>
        <taxon>Caryophanaceae</taxon>
        <taxon>Ureibacillus</taxon>
    </lineage>
</organism>
<evidence type="ECO:0000256" key="8">
    <source>
        <dbReference type="SAM" id="MobiDB-lite"/>
    </source>
</evidence>
<dbReference type="GO" id="GO:0007165">
    <property type="term" value="P:signal transduction"/>
    <property type="evidence" value="ECO:0007669"/>
    <property type="project" value="UniProtKB-KW"/>
</dbReference>
<dbReference type="PANTHER" id="PTHR32089">
    <property type="entry name" value="METHYL-ACCEPTING CHEMOTAXIS PROTEIN MCPB"/>
    <property type="match status" value="1"/>
</dbReference>
<name>A0A4P6USC5_9BACL</name>
<dbReference type="PANTHER" id="PTHR32089:SF112">
    <property type="entry name" value="LYSOZYME-LIKE PROTEIN-RELATED"/>
    <property type="match status" value="1"/>
</dbReference>
<dbReference type="KEGG" id="uth:DKZ56_09095"/>
<dbReference type="InterPro" id="IPR024478">
    <property type="entry name" value="HlyB_4HB_MCP"/>
</dbReference>
<evidence type="ECO:0000256" key="2">
    <source>
        <dbReference type="ARBA" id="ARBA00022475"/>
    </source>
</evidence>
<feature type="domain" description="Methyl-accepting transducer" evidence="10">
    <location>
        <begin position="314"/>
        <end position="550"/>
    </location>
</feature>
<feature type="transmembrane region" description="Helical" evidence="9">
    <location>
        <begin position="43"/>
        <end position="63"/>
    </location>
</feature>
<keyword evidence="9" id="KW-0812">Transmembrane</keyword>
<evidence type="ECO:0000256" key="1">
    <source>
        <dbReference type="ARBA" id="ARBA00004236"/>
    </source>
</evidence>
<dbReference type="PROSITE" id="PS50111">
    <property type="entry name" value="CHEMOTAXIS_TRANSDUC_2"/>
    <property type="match status" value="1"/>
</dbReference>
<dbReference type="Pfam" id="PF00015">
    <property type="entry name" value="MCPsignal"/>
    <property type="match status" value="1"/>
</dbReference>
<dbReference type="SMART" id="SM00283">
    <property type="entry name" value="MA"/>
    <property type="match status" value="1"/>
</dbReference>
<keyword evidence="7" id="KW-0175">Coiled coil</keyword>
<dbReference type="PROSITE" id="PS50885">
    <property type="entry name" value="HAMP"/>
    <property type="match status" value="1"/>
</dbReference>
<evidence type="ECO:0000256" key="6">
    <source>
        <dbReference type="PROSITE-ProRule" id="PRU00284"/>
    </source>
</evidence>
<evidence type="ECO:0000256" key="5">
    <source>
        <dbReference type="ARBA" id="ARBA00029447"/>
    </source>
</evidence>
<feature type="region of interest" description="Disordered" evidence="8">
    <location>
        <begin position="1"/>
        <end position="31"/>
    </location>
</feature>
<gene>
    <name evidence="12" type="ORF">DKZ56_09095</name>
</gene>
<comment type="similarity">
    <text evidence="5">Belongs to the methyl-accepting chemotaxis (MCP) protein family.</text>
</comment>
<evidence type="ECO:0000256" key="4">
    <source>
        <dbReference type="ARBA" id="ARBA00023224"/>
    </source>
</evidence>
<evidence type="ECO:0000256" key="9">
    <source>
        <dbReference type="SAM" id="Phobius"/>
    </source>
</evidence>
<feature type="coiled-coil region" evidence="7">
    <location>
        <begin position="185"/>
        <end position="216"/>
    </location>
</feature>
<evidence type="ECO:0000256" key="7">
    <source>
        <dbReference type="SAM" id="Coils"/>
    </source>
</evidence>
<evidence type="ECO:0000259" key="10">
    <source>
        <dbReference type="PROSITE" id="PS50111"/>
    </source>
</evidence>
<evidence type="ECO:0000313" key="13">
    <source>
        <dbReference type="Proteomes" id="UP000291151"/>
    </source>
</evidence>
<feature type="compositionally biased region" description="Polar residues" evidence="8">
    <location>
        <begin position="1"/>
        <end position="10"/>
    </location>
</feature>
<dbReference type="CDD" id="cd06225">
    <property type="entry name" value="HAMP"/>
    <property type="match status" value="1"/>
</dbReference>
<sequence>MKQELNSNTSKKVQYRGKKQKEKKQKQNPSMKGRFYQTLRGRILLTFIILITIIAIMLILSYMNITRLQQSLHDFSEKNLQEQTEIYKLSTEISDLTIYEQNYIIYGDEESLSNYSNIKLSIDRKLDELISAFENRPEEKQLATYIQQFFRSYLYFSSGIIDSRQYFGYELAAKLFERSEGPAIKENIEKHTEELLKLLEKKNAEAIKEIERFAQYSRIAFIALSSLALIIAVIFSYLLLRSIRINTDKINDSILDIAKAGGDLTRRVQVSTKDEFAVIAHSTNLLIESISKLVRKVANLADHVSSSSQELMALAEENAKAIDEIASSTHDIADDSNTTMERMNDAAVKMKALEQSMLELNQEAFEVQKAAKEMQSAAQNGSKSVADSNDVIHFIENTIKSTTATVEALGQKSKDIHFIISTITAIAEQTDLLALNAAIEAARAGEHGKGFAVVSNEVKKLAIQSQEAAKEVTNIVHSIQHEIDEIVMQNAKGVQSISRGVEVTDETNEALKDILNQTNKTTNIIISMVEKISSTLEIVNELTASFNEVNTLSQHTNLATEKSAKAAMQGSAAMQEINASAIELAKQADDLRHLVSEFKI</sequence>
<dbReference type="RefSeq" id="WP_208649695.1">
    <property type="nucleotide sequence ID" value="NZ_CP036528.1"/>
</dbReference>
<dbReference type="GO" id="GO:0005886">
    <property type="term" value="C:plasma membrane"/>
    <property type="evidence" value="ECO:0007669"/>
    <property type="project" value="UniProtKB-SubCell"/>
</dbReference>
<proteinExistence type="inferred from homology"/>
<feature type="transmembrane region" description="Helical" evidence="9">
    <location>
        <begin position="219"/>
        <end position="240"/>
    </location>
</feature>
<keyword evidence="13" id="KW-1185">Reference proteome</keyword>
<dbReference type="Gene3D" id="1.10.287.950">
    <property type="entry name" value="Methyl-accepting chemotaxis protein"/>
    <property type="match status" value="1"/>
</dbReference>
<evidence type="ECO:0000259" key="11">
    <source>
        <dbReference type="PROSITE" id="PS50885"/>
    </source>
</evidence>
<protein>
    <submittedName>
        <fullName evidence="12">Methyl-accepting chemotaxis protein</fullName>
    </submittedName>
</protein>
<keyword evidence="4 6" id="KW-0807">Transducer</keyword>
<dbReference type="InterPro" id="IPR004089">
    <property type="entry name" value="MCPsignal_dom"/>
</dbReference>
<feature type="domain" description="HAMP" evidence="11">
    <location>
        <begin position="241"/>
        <end position="295"/>
    </location>
</feature>
<accession>A0A4P6USC5</accession>
<dbReference type="SUPFAM" id="SSF58104">
    <property type="entry name" value="Methyl-accepting chemotaxis protein (MCP) signaling domain"/>
    <property type="match status" value="1"/>
</dbReference>
<keyword evidence="9" id="KW-1133">Transmembrane helix</keyword>
<evidence type="ECO:0000256" key="3">
    <source>
        <dbReference type="ARBA" id="ARBA00023136"/>
    </source>
</evidence>
<reference evidence="12 13" key="1">
    <citation type="submission" date="2019-02" db="EMBL/GenBank/DDBJ databases">
        <title>Ureibacillus thermophilus.</title>
        <authorList>
            <person name="Sunny J.S."/>
            <person name="Natarajan A."/>
            <person name="Saleena L.M."/>
        </authorList>
    </citation>
    <scope>NUCLEOTIDE SEQUENCE [LARGE SCALE GENOMIC DNA]</scope>
    <source>
        <strain evidence="12 13">LM102</strain>
    </source>
</reference>
<dbReference type="EMBL" id="CP036528">
    <property type="protein sequence ID" value="QBK26003.1"/>
    <property type="molecule type" value="Genomic_DNA"/>
</dbReference>
<dbReference type="InterPro" id="IPR003660">
    <property type="entry name" value="HAMP_dom"/>
</dbReference>
<keyword evidence="3 9" id="KW-0472">Membrane</keyword>
<dbReference type="Pfam" id="PF12729">
    <property type="entry name" value="4HB_MCP_1"/>
    <property type="match status" value="1"/>
</dbReference>